<dbReference type="Proteomes" id="UP000315112">
    <property type="component" value="Unassembled WGS sequence"/>
</dbReference>
<protein>
    <recommendedName>
        <fullName evidence="5">Lipoprotein</fullName>
    </recommendedName>
</protein>
<dbReference type="EMBL" id="VLKW01000003">
    <property type="protein sequence ID" value="TWI48925.1"/>
    <property type="molecule type" value="Genomic_DNA"/>
</dbReference>
<dbReference type="Proteomes" id="UP000437862">
    <property type="component" value="Chromosome"/>
</dbReference>
<evidence type="ECO:0000313" key="3">
    <source>
        <dbReference type="Proteomes" id="UP000315112"/>
    </source>
</evidence>
<dbReference type="RefSeq" id="WP_145874715.1">
    <property type="nucleotide sequence ID" value="NZ_CP046904.1"/>
</dbReference>
<organism evidence="2 3">
    <name type="scientific">Pseudoduganella flava</name>
    <dbReference type="NCBI Taxonomy" id="871742"/>
    <lineage>
        <taxon>Bacteria</taxon>
        <taxon>Pseudomonadati</taxon>
        <taxon>Pseudomonadota</taxon>
        <taxon>Betaproteobacteria</taxon>
        <taxon>Burkholderiales</taxon>
        <taxon>Oxalobacteraceae</taxon>
        <taxon>Telluria group</taxon>
        <taxon>Pseudoduganella</taxon>
    </lineage>
</organism>
<evidence type="ECO:0008006" key="5">
    <source>
        <dbReference type="Google" id="ProtNLM"/>
    </source>
</evidence>
<reference evidence="1 4" key="3">
    <citation type="submission" date="2019-12" db="EMBL/GenBank/DDBJ databases">
        <title>Draft Genome Sequences of Six Type Strains of the Genus Massilia.</title>
        <authorList>
            <person name="Miess H."/>
            <person name="Frediansyah A."/>
            <person name="Goeker M."/>
            <person name="Gross H."/>
        </authorList>
    </citation>
    <scope>NUCLEOTIDE SEQUENCE [LARGE SCALE GENOMIC DNA]</scope>
    <source>
        <strain evidence="1 4">DSM 26639</strain>
    </source>
</reference>
<name>A0A562PWX4_9BURK</name>
<accession>A0A562PWX4</accession>
<sequence length="189" mass="19325">MKAKYFGTALLALALAGCGGKSSFTITGTVSGLKNPGLQLANGDDVISVPVDATSFSFPKQVDYGDSYTVVVKTQPQYMNCTPLSQTGTAGRTESIQLAITCTQNTHTVYVTVTGLTAEGLQLINGSSGLQAVTVATPSTSFGGIPVGTAYGITVYQQPTGQTCTVGNGAGYMGDADRADTVVTCVKNT</sequence>
<dbReference type="PROSITE" id="PS51257">
    <property type="entry name" value="PROKAR_LIPOPROTEIN"/>
    <property type="match status" value="1"/>
</dbReference>
<gene>
    <name evidence="1" type="ORF">GO485_13595</name>
    <name evidence="2" type="ORF">IP92_02319</name>
</gene>
<reference evidence="2 3" key="1">
    <citation type="journal article" date="2015" name="Stand. Genomic Sci.">
        <title>Genomic Encyclopedia of Bacterial and Archaeal Type Strains, Phase III: the genomes of soil and plant-associated and newly described type strains.</title>
        <authorList>
            <person name="Whitman W.B."/>
            <person name="Woyke T."/>
            <person name="Klenk H.P."/>
            <person name="Zhou Y."/>
            <person name="Lilburn T.G."/>
            <person name="Beck B.J."/>
            <person name="De Vos P."/>
            <person name="Vandamme P."/>
            <person name="Eisen J.A."/>
            <person name="Garrity G."/>
            <person name="Hugenholtz P."/>
            <person name="Kyrpides N.C."/>
        </authorList>
    </citation>
    <scope>NUCLEOTIDE SEQUENCE [LARGE SCALE GENOMIC DNA]</scope>
    <source>
        <strain evidence="2 3">CGMCC 1.10685</strain>
    </source>
</reference>
<evidence type="ECO:0000313" key="2">
    <source>
        <dbReference type="EMBL" id="TWI48925.1"/>
    </source>
</evidence>
<dbReference type="AlphaFoldDB" id="A0A562PWX4"/>
<dbReference type="OrthoDB" id="8702084at2"/>
<reference evidence="2" key="2">
    <citation type="submission" date="2019-07" db="EMBL/GenBank/DDBJ databases">
        <authorList>
            <person name="Whitman W."/>
            <person name="Huntemann M."/>
            <person name="Clum A."/>
            <person name="Pillay M."/>
            <person name="Palaniappan K."/>
            <person name="Varghese N."/>
            <person name="Mikhailova N."/>
            <person name="Stamatis D."/>
            <person name="Reddy T."/>
            <person name="Daum C."/>
            <person name="Shapiro N."/>
            <person name="Ivanova N."/>
            <person name="Kyrpides N."/>
            <person name="Woyke T."/>
        </authorList>
    </citation>
    <scope>NUCLEOTIDE SEQUENCE</scope>
    <source>
        <strain evidence="2">CGMCC 1.10685</strain>
    </source>
</reference>
<evidence type="ECO:0000313" key="1">
    <source>
        <dbReference type="EMBL" id="QGZ39984.1"/>
    </source>
</evidence>
<evidence type="ECO:0000313" key="4">
    <source>
        <dbReference type="Proteomes" id="UP000437862"/>
    </source>
</evidence>
<proteinExistence type="predicted"/>
<dbReference type="EMBL" id="CP046904">
    <property type="protein sequence ID" value="QGZ39984.1"/>
    <property type="molecule type" value="Genomic_DNA"/>
</dbReference>
<keyword evidence="4" id="KW-1185">Reference proteome</keyword>